<dbReference type="GO" id="GO:0009244">
    <property type="term" value="P:lipopolysaccharide core region biosynthetic process"/>
    <property type="evidence" value="ECO:0007669"/>
    <property type="project" value="TreeGrafter"/>
</dbReference>
<keyword evidence="5 13" id="KW-0444">Lipid biosynthesis</keyword>
<keyword evidence="7 13" id="KW-0808">Transferase</keyword>
<dbReference type="AlphaFoldDB" id="A0A832DA17"/>
<evidence type="ECO:0000256" key="7">
    <source>
        <dbReference type="ARBA" id="ARBA00022679"/>
    </source>
</evidence>
<keyword evidence="10 13" id="KW-0067">ATP-binding</keyword>
<evidence type="ECO:0000256" key="4">
    <source>
        <dbReference type="ARBA" id="ARBA00016436"/>
    </source>
</evidence>
<keyword evidence="9 13" id="KW-0418">Kinase</keyword>
<evidence type="ECO:0000256" key="10">
    <source>
        <dbReference type="ARBA" id="ARBA00022840"/>
    </source>
</evidence>
<organism evidence="14">
    <name type="scientific">Sulfurihydrogenibium azorense</name>
    <dbReference type="NCBI Taxonomy" id="309806"/>
    <lineage>
        <taxon>Bacteria</taxon>
        <taxon>Pseudomonadati</taxon>
        <taxon>Aquificota</taxon>
        <taxon>Aquificia</taxon>
        <taxon>Aquificales</taxon>
        <taxon>Hydrogenothermaceae</taxon>
        <taxon>Sulfurihydrogenibium</taxon>
    </lineage>
</organism>
<evidence type="ECO:0000256" key="5">
    <source>
        <dbReference type="ARBA" id="ARBA00022516"/>
    </source>
</evidence>
<evidence type="ECO:0000256" key="12">
    <source>
        <dbReference type="ARBA" id="ARBA00029757"/>
    </source>
</evidence>
<evidence type="ECO:0000256" key="3">
    <source>
        <dbReference type="ARBA" id="ARBA00012071"/>
    </source>
</evidence>
<reference evidence="14" key="1">
    <citation type="journal article" date="2020" name="mSystems">
        <title>Genome- and Community-Level Interaction Insights into Carbon Utilization and Element Cycling Functions of Hydrothermarchaeota in Hydrothermal Sediment.</title>
        <authorList>
            <person name="Zhou Z."/>
            <person name="Liu Y."/>
            <person name="Xu W."/>
            <person name="Pan J."/>
            <person name="Luo Z.H."/>
            <person name="Li M."/>
        </authorList>
    </citation>
    <scope>NUCLEOTIDE SEQUENCE [LARGE SCALE GENOMIC DNA]</scope>
    <source>
        <strain evidence="14">SpSt-1257</strain>
    </source>
</reference>
<comment type="similarity">
    <text evidence="13">Belongs to the LpxK family.</text>
</comment>
<evidence type="ECO:0000256" key="8">
    <source>
        <dbReference type="ARBA" id="ARBA00022741"/>
    </source>
</evidence>
<dbReference type="GO" id="GO:0005524">
    <property type="term" value="F:ATP binding"/>
    <property type="evidence" value="ECO:0007669"/>
    <property type="project" value="UniProtKB-UniRule"/>
</dbReference>
<dbReference type="InterPro" id="IPR027417">
    <property type="entry name" value="P-loop_NTPase"/>
</dbReference>
<evidence type="ECO:0000256" key="11">
    <source>
        <dbReference type="ARBA" id="ARBA00023098"/>
    </source>
</evidence>
<proteinExistence type="inferred from homology"/>
<dbReference type="GO" id="GO:0009029">
    <property type="term" value="F:lipid-A 4'-kinase activity"/>
    <property type="evidence" value="ECO:0007669"/>
    <property type="project" value="UniProtKB-UniRule"/>
</dbReference>
<evidence type="ECO:0000256" key="6">
    <source>
        <dbReference type="ARBA" id="ARBA00022556"/>
    </source>
</evidence>
<accession>A0A832DA17</accession>
<dbReference type="GO" id="GO:0009245">
    <property type="term" value="P:lipid A biosynthetic process"/>
    <property type="evidence" value="ECO:0007669"/>
    <property type="project" value="UniProtKB-UniRule"/>
</dbReference>
<feature type="binding site" evidence="13">
    <location>
        <begin position="45"/>
        <end position="52"/>
    </location>
    <ligand>
        <name>ATP</name>
        <dbReference type="ChEBI" id="CHEBI:30616"/>
    </ligand>
</feature>
<gene>
    <name evidence="13 14" type="primary">lpxK</name>
    <name evidence="14" type="ORF">ENO34_02150</name>
</gene>
<dbReference type="UniPathway" id="UPA00359">
    <property type="reaction ID" value="UER00482"/>
</dbReference>
<dbReference type="EC" id="2.7.1.130" evidence="3 13"/>
<dbReference type="EMBL" id="DSFC01000123">
    <property type="protein sequence ID" value="HEV09183.1"/>
    <property type="molecule type" value="Genomic_DNA"/>
</dbReference>
<name>A0A832DA17_9AQUI</name>
<sequence length="326" mass="38248">MFRKILFPVSLLYGLGAIFRRFIYETGLRKKKTLPKKVISVGNLSVGGSGKTPITIEIASYLKSKSIKPVVLSRGYKRKSKEDYVVCSEVKDWEKCGDEPYLMTLKGIEVVVGKNRYKNGLLYLDKADVFIIDDGYQHFQLERDLNILVIDATKPFWKDSLIPVGNLREPKSFYRFADCFIITRTEFLQKQEDFFKKLKTYKKPFFVAESQFEGVLDNNWKLHSIDFLKGKKVVVFAGLGNNQQFFKTVENLSTTYGFLIEKKISFPDHYHYEDFTPDKRKLYLTTEKDLVKLKNYDNIYALSYRLKLPKEFYEFMEGKLWRTKTL</sequence>
<protein>
    <recommendedName>
        <fullName evidence="4 13">Tetraacyldisaccharide 4'-kinase</fullName>
        <ecNumber evidence="3 13">2.7.1.130</ecNumber>
    </recommendedName>
    <alternativeName>
        <fullName evidence="12 13">Lipid A 4'-kinase</fullName>
    </alternativeName>
</protein>
<dbReference type="HAMAP" id="MF_00409">
    <property type="entry name" value="LpxK"/>
    <property type="match status" value="1"/>
</dbReference>
<dbReference type="PANTHER" id="PTHR42724:SF1">
    <property type="entry name" value="TETRAACYLDISACCHARIDE 4'-KINASE, MITOCHONDRIAL-RELATED"/>
    <property type="match status" value="1"/>
</dbReference>
<keyword evidence="8 13" id="KW-0547">Nucleotide-binding</keyword>
<dbReference type="SUPFAM" id="SSF52540">
    <property type="entry name" value="P-loop containing nucleoside triphosphate hydrolases"/>
    <property type="match status" value="1"/>
</dbReference>
<dbReference type="GO" id="GO:0005886">
    <property type="term" value="C:plasma membrane"/>
    <property type="evidence" value="ECO:0007669"/>
    <property type="project" value="TreeGrafter"/>
</dbReference>
<evidence type="ECO:0000313" key="14">
    <source>
        <dbReference type="EMBL" id="HEV09183.1"/>
    </source>
</evidence>
<evidence type="ECO:0000256" key="9">
    <source>
        <dbReference type="ARBA" id="ARBA00022777"/>
    </source>
</evidence>
<comment type="catalytic activity">
    <reaction evidence="13">
        <text>a lipid A disaccharide + ATP = a lipid IVA + ADP + H(+)</text>
        <dbReference type="Rhea" id="RHEA:67840"/>
        <dbReference type="ChEBI" id="CHEBI:15378"/>
        <dbReference type="ChEBI" id="CHEBI:30616"/>
        <dbReference type="ChEBI" id="CHEBI:176343"/>
        <dbReference type="ChEBI" id="CHEBI:176425"/>
        <dbReference type="ChEBI" id="CHEBI:456216"/>
        <dbReference type="EC" id="2.7.1.130"/>
    </reaction>
</comment>
<comment type="function">
    <text evidence="1 13">Transfers the gamma-phosphate of ATP to the 4'-position of a tetraacyldisaccharide 1-phosphate intermediate (termed DS-1-P) to form tetraacyldisaccharide 1,4'-bis-phosphate (lipid IVA).</text>
</comment>
<dbReference type="InterPro" id="IPR003758">
    <property type="entry name" value="LpxK"/>
</dbReference>
<dbReference type="Pfam" id="PF02606">
    <property type="entry name" value="LpxK"/>
    <property type="match status" value="1"/>
</dbReference>
<dbReference type="PANTHER" id="PTHR42724">
    <property type="entry name" value="TETRAACYLDISACCHARIDE 4'-KINASE"/>
    <property type="match status" value="1"/>
</dbReference>
<dbReference type="Proteomes" id="UP000885621">
    <property type="component" value="Unassembled WGS sequence"/>
</dbReference>
<comment type="pathway">
    <text evidence="2 13">Glycolipid biosynthesis; lipid IV(A) biosynthesis; lipid IV(A) from (3R)-3-hydroxytetradecanoyl-[acyl-carrier-protein] and UDP-N-acetyl-alpha-D-glucosamine: step 6/6.</text>
</comment>
<keyword evidence="11 13" id="KW-0443">Lipid metabolism</keyword>
<comment type="caution">
    <text evidence="14">The sequence shown here is derived from an EMBL/GenBank/DDBJ whole genome shotgun (WGS) entry which is preliminary data.</text>
</comment>
<evidence type="ECO:0000256" key="1">
    <source>
        <dbReference type="ARBA" id="ARBA00002274"/>
    </source>
</evidence>
<keyword evidence="6 13" id="KW-0441">Lipid A biosynthesis</keyword>
<dbReference type="NCBIfam" id="TIGR00682">
    <property type="entry name" value="lpxK"/>
    <property type="match status" value="1"/>
</dbReference>
<evidence type="ECO:0000256" key="13">
    <source>
        <dbReference type="HAMAP-Rule" id="MF_00409"/>
    </source>
</evidence>
<evidence type="ECO:0000256" key="2">
    <source>
        <dbReference type="ARBA" id="ARBA00004870"/>
    </source>
</evidence>